<dbReference type="GO" id="GO:0015074">
    <property type="term" value="P:DNA integration"/>
    <property type="evidence" value="ECO:0007669"/>
    <property type="project" value="InterPro"/>
</dbReference>
<evidence type="ECO:0000256" key="1">
    <source>
        <dbReference type="ARBA" id="ARBA00023172"/>
    </source>
</evidence>
<dbReference type="Gene3D" id="1.10.443.10">
    <property type="entry name" value="Intergrase catalytic core"/>
    <property type="match status" value="1"/>
</dbReference>
<dbReference type="InterPro" id="IPR002104">
    <property type="entry name" value="Integrase_catalytic"/>
</dbReference>
<dbReference type="SUPFAM" id="SSF56349">
    <property type="entry name" value="DNA breaking-rejoining enzymes"/>
    <property type="match status" value="1"/>
</dbReference>
<dbReference type="PROSITE" id="PS51898">
    <property type="entry name" value="TYR_RECOMBINASE"/>
    <property type="match status" value="1"/>
</dbReference>
<dbReference type="Pfam" id="PF00589">
    <property type="entry name" value="Phage_integrase"/>
    <property type="match status" value="1"/>
</dbReference>
<sequence length="249" mass="27450">MEQAVRDGIIDRNPARITGWQRQYKQAEDELDDPRSLALPDWEALVTLADALVARSADRYPGWGDVVLFAASTAARIGEASGVRACDIDRDSWTWTVRRQTTPSPGGLVDKGTKGKRARTVPLIEEIRGLVARRLDAVGDDPDARLFTGPRGGRITTAVLRDATHWDEVVTRLGYEHLRRHDLRHTGLTWMADAGIPVHILRKIAGHGSLTTTQRYLHPDARLITAAGKALSDHLSARRSPGGPRLKVV</sequence>
<reference evidence="3 4" key="1">
    <citation type="submission" date="2020-08" db="EMBL/GenBank/DDBJ databases">
        <title>Sequencing the genomes of 1000 actinobacteria strains.</title>
        <authorList>
            <person name="Klenk H.-P."/>
        </authorList>
    </citation>
    <scope>NUCLEOTIDE SEQUENCE [LARGE SCALE GENOMIC DNA]</scope>
    <source>
        <strain evidence="3 4">DSM 45823</strain>
    </source>
</reference>
<dbReference type="InterPro" id="IPR013762">
    <property type="entry name" value="Integrase-like_cat_sf"/>
</dbReference>
<evidence type="ECO:0000313" key="3">
    <source>
        <dbReference type="EMBL" id="MBA9006289.1"/>
    </source>
</evidence>
<evidence type="ECO:0000259" key="2">
    <source>
        <dbReference type="PROSITE" id="PS51898"/>
    </source>
</evidence>
<dbReference type="InterPro" id="IPR050090">
    <property type="entry name" value="Tyrosine_recombinase_XerCD"/>
</dbReference>
<feature type="domain" description="Tyr recombinase" evidence="2">
    <location>
        <begin position="32"/>
        <end position="229"/>
    </location>
</feature>
<dbReference type="GO" id="GO:0006310">
    <property type="term" value="P:DNA recombination"/>
    <property type="evidence" value="ECO:0007669"/>
    <property type="project" value="UniProtKB-KW"/>
</dbReference>
<dbReference type="CDD" id="cd00796">
    <property type="entry name" value="INT_Rci_Hp1_C"/>
    <property type="match status" value="1"/>
</dbReference>
<name>A0A7W3N2H8_9ACTN</name>
<accession>A0A7W3N2H8</accession>
<proteinExistence type="predicted"/>
<dbReference type="EMBL" id="JACJII010000001">
    <property type="protein sequence ID" value="MBA9006289.1"/>
    <property type="molecule type" value="Genomic_DNA"/>
</dbReference>
<dbReference type="PANTHER" id="PTHR30349:SF64">
    <property type="entry name" value="PROPHAGE INTEGRASE INTD-RELATED"/>
    <property type="match status" value="1"/>
</dbReference>
<comment type="caution">
    <text evidence="3">The sequence shown here is derived from an EMBL/GenBank/DDBJ whole genome shotgun (WGS) entry which is preliminary data.</text>
</comment>
<gene>
    <name evidence="3" type="ORF">HNR21_005171</name>
</gene>
<dbReference type="RefSeq" id="WP_220500298.1">
    <property type="nucleotide sequence ID" value="NZ_JACJII010000001.1"/>
</dbReference>
<dbReference type="AlphaFoldDB" id="A0A7W3N2H8"/>
<dbReference type="GO" id="GO:0003677">
    <property type="term" value="F:DNA binding"/>
    <property type="evidence" value="ECO:0007669"/>
    <property type="project" value="InterPro"/>
</dbReference>
<protein>
    <submittedName>
        <fullName evidence="3">Integrase</fullName>
    </submittedName>
</protein>
<organism evidence="3 4">
    <name type="scientific">Thermomonospora cellulosilytica</name>
    <dbReference type="NCBI Taxonomy" id="1411118"/>
    <lineage>
        <taxon>Bacteria</taxon>
        <taxon>Bacillati</taxon>
        <taxon>Actinomycetota</taxon>
        <taxon>Actinomycetes</taxon>
        <taxon>Streptosporangiales</taxon>
        <taxon>Thermomonosporaceae</taxon>
        <taxon>Thermomonospora</taxon>
    </lineage>
</organism>
<dbReference type="Proteomes" id="UP000539313">
    <property type="component" value="Unassembled WGS sequence"/>
</dbReference>
<keyword evidence="4" id="KW-1185">Reference proteome</keyword>
<evidence type="ECO:0000313" key="4">
    <source>
        <dbReference type="Proteomes" id="UP000539313"/>
    </source>
</evidence>
<keyword evidence="1" id="KW-0233">DNA recombination</keyword>
<dbReference type="PANTHER" id="PTHR30349">
    <property type="entry name" value="PHAGE INTEGRASE-RELATED"/>
    <property type="match status" value="1"/>
</dbReference>
<dbReference type="InterPro" id="IPR011010">
    <property type="entry name" value="DNA_brk_join_enz"/>
</dbReference>